<accession>A0A3D9ZZF3</accession>
<keyword evidence="2" id="KW-1185">Reference proteome</keyword>
<name>A0A3D9ZZF3_9ACTN</name>
<evidence type="ECO:0000313" key="1">
    <source>
        <dbReference type="EMBL" id="REG01544.1"/>
    </source>
</evidence>
<dbReference type="Proteomes" id="UP000256913">
    <property type="component" value="Unassembled WGS sequence"/>
</dbReference>
<gene>
    <name evidence="1" type="ORF">DFJ67_7628</name>
</gene>
<evidence type="ECO:0008006" key="3">
    <source>
        <dbReference type="Google" id="ProtNLM"/>
    </source>
</evidence>
<comment type="caution">
    <text evidence="1">The sequence shown here is derived from an EMBL/GenBank/DDBJ whole genome shotgun (WGS) entry which is preliminary data.</text>
</comment>
<organism evidence="1 2">
    <name type="scientific">Asanoa ferruginea</name>
    <dbReference type="NCBI Taxonomy" id="53367"/>
    <lineage>
        <taxon>Bacteria</taxon>
        <taxon>Bacillati</taxon>
        <taxon>Actinomycetota</taxon>
        <taxon>Actinomycetes</taxon>
        <taxon>Micromonosporales</taxon>
        <taxon>Micromonosporaceae</taxon>
        <taxon>Asanoa</taxon>
    </lineage>
</organism>
<sequence>MVVDVANVMGSRPDGWWRDRAAAATRIRDDLAAAVAAGHPIGDLPPPVEVVLVVEGRAGGVGPVPGVEVVSAPGSGDDAIVDVVRDRGQDRPVVVVTADRELRGRVAALGATVHGPRWLRP</sequence>
<protein>
    <recommendedName>
        <fullName evidence="3">YacP-like NYN domain-containing protein</fullName>
    </recommendedName>
</protein>
<dbReference type="AlphaFoldDB" id="A0A3D9ZZF3"/>
<proteinExistence type="predicted"/>
<evidence type="ECO:0000313" key="2">
    <source>
        <dbReference type="Proteomes" id="UP000256913"/>
    </source>
</evidence>
<dbReference type="EMBL" id="QUMQ01000001">
    <property type="protein sequence ID" value="REG01544.1"/>
    <property type="molecule type" value="Genomic_DNA"/>
</dbReference>
<reference evidence="1 2" key="1">
    <citation type="submission" date="2018-08" db="EMBL/GenBank/DDBJ databases">
        <title>Sequencing the genomes of 1000 actinobacteria strains.</title>
        <authorList>
            <person name="Klenk H.-P."/>
        </authorList>
    </citation>
    <scope>NUCLEOTIDE SEQUENCE [LARGE SCALE GENOMIC DNA]</scope>
    <source>
        <strain evidence="1 2">DSM 44099</strain>
    </source>
</reference>